<dbReference type="InterPro" id="IPR009737">
    <property type="entry name" value="Aim32/Apd1-like"/>
</dbReference>
<keyword evidence="2" id="KW-1185">Reference proteome</keyword>
<dbReference type="CDD" id="cd03062">
    <property type="entry name" value="TRX_Fd_Sucrase"/>
    <property type="match status" value="1"/>
</dbReference>
<dbReference type="Pfam" id="PF06999">
    <property type="entry name" value="Suc_Fer-like"/>
    <property type="match status" value="1"/>
</dbReference>
<proteinExistence type="predicted"/>
<dbReference type="EMBL" id="JAIEZQ010000001">
    <property type="protein sequence ID" value="MBY9073609.1"/>
    <property type="molecule type" value="Genomic_DNA"/>
</dbReference>
<dbReference type="InterPro" id="IPR010350">
    <property type="entry name" value="Aim32/Apd1-like_bac"/>
</dbReference>
<accession>A0ABS7REZ7</accession>
<comment type="caution">
    <text evidence="1">The sequence shown here is derived from an EMBL/GenBank/DDBJ whole genome shotgun (WGS) entry which is preliminary data.</text>
</comment>
<dbReference type="InterPro" id="IPR036249">
    <property type="entry name" value="Thioredoxin-like_sf"/>
</dbReference>
<dbReference type="SUPFAM" id="SSF52833">
    <property type="entry name" value="Thioredoxin-like"/>
    <property type="match status" value="1"/>
</dbReference>
<dbReference type="Proteomes" id="UP000754710">
    <property type="component" value="Unassembled WGS sequence"/>
</dbReference>
<evidence type="ECO:0000313" key="2">
    <source>
        <dbReference type="Proteomes" id="UP000754710"/>
    </source>
</evidence>
<dbReference type="PIRSF" id="PIRSF035042">
    <property type="entry name" value="UCP035042_thirdx"/>
    <property type="match status" value="1"/>
</dbReference>
<organism evidence="1 2">
    <name type="scientific">Nocardioides jiangsuensis</name>
    <dbReference type="NCBI Taxonomy" id="2866161"/>
    <lineage>
        <taxon>Bacteria</taxon>
        <taxon>Bacillati</taxon>
        <taxon>Actinomycetota</taxon>
        <taxon>Actinomycetes</taxon>
        <taxon>Propionibacteriales</taxon>
        <taxon>Nocardioidaceae</taxon>
        <taxon>Nocardioides</taxon>
    </lineage>
</organism>
<sequence length="320" mass="33735">MSGLTCSDGSAAAGEQLAGSAPEAVAWVALEQNGPWGAKAFTDSHLDPDLGRRVEAAAAAFGVRPSLVRRPGRHADAAARAGGRLGPGADPRHVLVAYTHPTGPWLLEGTLDDPARLLDLDWEALAVGDAEAVRRSLPVLARTDRPQLLVCTNGTRDVCCATKGRPVALGAAAAHPGQVWEVTHTSGHRFAPTTVLLPAGTLHGRLDVAAACEVLQAAERGETVLPGSRGRSTWAGPAQVAELAVRDVAGVLGLDALRVVTHDATGERRWSTLVAHDDGRTWRVETESRDAEVERAESCGKALKPLTYFTHLVETSLVRR</sequence>
<evidence type="ECO:0000313" key="1">
    <source>
        <dbReference type="EMBL" id="MBY9073609.1"/>
    </source>
</evidence>
<name>A0ABS7REZ7_9ACTN</name>
<dbReference type="RefSeq" id="WP_221023390.1">
    <property type="nucleotide sequence ID" value="NZ_JAIEZQ010000001.1"/>
</dbReference>
<protein>
    <submittedName>
        <fullName evidence="1">Sucrase ferredoxin</fullName>
    </submittedName>
</protein>
<reference evidence="1 2" key="1">
    <citation type="submission" date="2021-08" db="EMBL/GenBank/DDBJ databases">
        <title>Nocardioides bacterium WL0053 sp. nov., isolated from the sediment.</title>
        <authorList>
            <person name="Wang L."/>
            <person name="Zhang D."/>
            <person name="Zhang A."/>
        </authorList>
    </citation>
    <scope>NUCLEOTIDE SEQUENCE [LARGE SCALE GENOMIC DNA]</scope>
    <source>
        <strain evidence="1 2">WL0053</strain>
    </source>
</reference>
<gene>
    <name evidence="1" type="ORF">K1X13_02125</name>
</gene>